<dbReference type="AlphaFoldDB" id="A0A2S6BWS4"/>
<dbReference type="Proteomes" id="UP000237631">
    <property type="component" value="Unassembled WGS sequence"/>
</dbReference>
<evidence type="ECO:0008006" key="4">
    <source>
        <dbReference type="Google" id="ProtNLM"/>
    </source>
</evidence>
<dbReference type="Pfam" id="PF00805">
    <property type="entry name" value="Pentapeptide"/>
    <property type="match status" value="1"/>
</dbReference>
<proteinExistence type="predicted"/>
<evidence type="ECO:0000256" key="1">
    <source>
        <dbReference type="SAM" id="MobiDB-lite"/>
    </source>
</evidence>
<sequence>MGASSQLTTWPPGAGPPTPCLLEWRPLLPPLDWAPPQLPRIGGLRNPAGTQTPRTPPPLPLLNNNIRYSNELPSTTMPSADTTQIKGILGRLAGVDLRDSKPKGEESGGAPIDYLTFKHSLASPASPSLAASSSGESFSDPSVCGDVHFTTSRPGLVYVQSEASSEVGSPQKQFSAASPLTRSADRVVPSDVPACLDVKFSPILTPPRYGLVIQNTGVDIGGGFINVTFFNCRFDPHLPAIFDNCSIRNTTFNNCDFREVALKNVAMDGNQFTNCRFNCTWVNRKLAVNYPWTGETFRDISVHDDTPAEILAMNKARREAEDATIANPPPDERHRSGWGNIKGFESAANENDNYNFVEPIVMSNEPYRIPLALGKGLTFDNTPAAGLFITDGYACKFENVQFIRCIFKNTTFDTCHLVNVVFQDCQFENASFKEVVIVDRTYQEAWFDGCDWVWRVLQSNKTPIHGTYRQGGLNGDQFPEIMLQYGKAQEKKATFRNRQALVTRPPTPYQKKKERRDFSVKNAAESMREKLGAGEIKRKTIEPGAVEGKRKEDISTTFVTVSFD</sequence>
<dbReference type="Gene3D" id="2.160.20.80">
    <property type="entry name" value="E3 ubiquitin-protein ligase SopA"/>
    <property type="match status" value="2"/>
</dbReference>
<keyword evidence="3" id="KW-1185">Reference proteome</keyword>
<protein>
    <recommendedName>
        <fullName evidence="4">Pentapeptide repeat-containing protein</fullName>
    </recommendedName>
</protein>
<dbReference type="STRING" id="357750.A0A2S6BWS4"/>
<feature type="region of interest" description="Disordered" evidence="1">
    <location>
        <begin position="41"/>
        <end position="62"/>
    </location>
</feature>
<reference evidence="3" key="1">
    <citation type="journal article" date="2017" name="bioRxiv">
        <title>Conservation of a gene cluster reveals novel cercosporin biosynthetic mechanisms and extends production to the genus Colletotrichum.</title>
        <authorList>
            <person name="de Jonge R."/>
            <person name="Ebert M.K."/>
            <person name="Huitt-Roehl C.R."/>
            <person name="Pal P."/>
            <person name="Suttle J.C."/>
            <person name="Spanner R.E."/>
            <person name="Neubauer J.D."/>
            <person name="Jurick W.M.II."/>
            <person name="Stott K.A."/>
            <person name="Secor G.A."/>
            <person name="Thomma B.P.H.J."/>
            <person name="Van de Peer Y."/>
            <person name="Townsend C.A."/>
            <person name="Bolton M.D."/>
        </authorList>
    </citation>
    <scope>NUCLEOTIDE SEQUENCE [LARGE SCALE GENOMIC DNA]</scope>
    <source>
        <strain evidence="3">CBS538.71</strain>
    </source>
</reference>
<comment type="caution">
    <text evidence="2">The sequence shown here is derived from an EMBL/GenBank/DDBJ whole genome shotgun (WGS) entry which is preliminary data.</text>
</comment>
<accession>A0A2S6BWS4</accession>
<evidence type="ECO:0000313" key="3">
    <source>
        <dbReference type="Proteomes" id="UP000237631"/>
    </source>
</evidence>
<dbReference type="InterPro" id="IPR001646">
    <property type="entry name" value="5peptide_repeat"/>
</dbReference>
<organism evidence="2 3">
    <name type="scientific">Cercospora berteroae</name>
    <dbReference type="NCBI Taxonomy" id="357750"/>
    <lineage>
        <taxon>Eukaryota</taxon>
        <taxon>Fungi</taxon>
        <taxon>Dikarya</taxon>
        <taxon>Ascomycota</taxon>
        <taxon>Pezizomycotina</taxon>
        <taxon>Dothideomycetes</taxon>
        <taxon>Dothideomycetidae</taxon>
        <taxon>Mycosphaerellales</taxon>
        <taxon>Mycosphaerellaceae</taxon>
        <taxon>Cercospora</taxon>
    </lineage>
</organism>
<evidence type="ECO:0000313" key="2">
    <source>
        <dbReference type="EMBL" id="PPJ51922.1"/>
    </source>
</evidence>
<gene>
    <name evidence="2" type="ORF">CBER1_09361</name>
</gene>
<dbReference type="SUPFAM" id="SSF141571">
    <property type="entry name" value="Pentapeptide repeat-like"/>
    <property type="match status" value="2"/>
</dbReference>
<dbReference type="EMBL" id="PNEN01001732">
    <property type="protein sequence ID" value="PPJ51922.1"/>
    <property type="molecule type" value="Genomic_DNA"/>
</dbReference>
<name>A0A2S6BWS4_9PEZI</name>
<dbReference type="OrthoDB" id="3642607at2759"/>